<feature type="transmembrane region" description="Helical" evidence="1">
    <location>
        <begin position="106"/>
        <end position="127"/>
    </location>
</feature>
<sequence length="130" mass="15434">MSMPIAVVFWRWYYGQSVKEVLIAWRNYIIFSLNYFSIPLLLKTLISPWRRDITKKPRGFDFKEIFEYIAFNVISRVIGLIVRFVTIIVGIMVLFFVLIFGFLFFIIWLCLPFIILGLFILAIILLLNNV</sequence>
<keyword evidence="1" id="KW-0472">Membrane</keyword>
<dbReference type="STRING" id="1801990.A2V69_03230"/>
<proteinExistence type="predicted"/>
<dbReference type="EMBL" id="MHMT01000013">
    <property type="protein sequence ID" value="OGZ32814.1"/>
    <property type="molecule type" value="Genomic_DNA"/>
</dbReference>
<feature type="transmembrane region" description="Helical" evidence="1">
    <location>
        <begin position="28"/>
        <end position="46"/>
    </location>
</feature>
<reference evidence="2 3" key="1">
    <citation type="journal article" date="2016" name="Nat. Commun.">
        <title>Thousands of microbial genomes shed light on interconnected biogeochemical processes in an aquifer system.</title>
        <authorList>
            <person name="Anantharaman K."/>
            <person name="Brown C.T."/>
            <person name="Hug L.A."/>
            <person name="Sharon I."/>
            <person name="Castelle C.J."/>
            <person name="Probst A.J."/>
            <person name="Thomas B.C."/>
            <person name="Singh A."/>
            <person name="Wilkins M.J."/>
            <person name="Karaoz U."/>
            <person name="Brodie E.L."/>
            <person name="Williams K.H."/>
            <person name="Hubbard S.S."/>
            <person name="Banfield J.F."/>
        </authorList>
    </citation>
    <scope>NUCLEOTIDE SEQUENCE [LARGE SCALE GENOMIC DNA]</scope>
</reference>
<keyword evidence="1" id="KW-1133">Transmembrane helix</keyword>
<organism evidence="2 3">
    <name type="scientific">Candidatus Portnoybacteria bacterium RBG_13_40_8</name>
    <dbReference type="NCBI Taxonomy" id="1801990"/>
    <lineage>
        <taxon>Bacteria</taxon>
        <taxon>Candidatus Portnoyibacteriota</taxon>
    </lineage>
</organism>
<protein>
    <submittedName>
        <fullName evidence="2">Uncharacterized protein</fullName>
    </submittedName>
</protein>
<feature type="transmembrane region" description="Helical" evidence="1">
    <location>
        <begin position="80"/>
        <end position="100"/>
    </location>
</feature>
<gene>
    <name evidence="2" type="ORF">A2V69_03230</name>
</gene>
<dbReference type="Proteomes" id="UP000177810">
    <property type="component" value="Unassembled WGS sequence"/>
</dbReference>
<keyword evidence="1" id="KW-0812">Transmembrane</keyword>
<evidence type="ECO:0000256" key="1">
    <source>
        <dbReference type="SAM" id="Phobius"/>
    </source>
</evidence>
<evidence type="ECO:0000313" key="3">
    <source>
        <dbReference type="Proteomes" id="UP000177810"/>
    </source>
</evidence>
<accession>A0A1G2F411</accession>
<dbReference type="AlphaFoldDB" id="A0A1G2F411"/>
<name>A0A1G2F411_9BACT</name>
<evidence type="ECO:0000313" key="2">
    <source>
        <dbReference type="EMBL" id="OGZ32814.1"/>
    </source>
</evidence>
<comment type="caution">
    <text evidence="2">The sequence shown here is derived from an EMBL/GenBank/DDBJ whole genome shotgun (WGS) entry which is preliminary data.</text>
</comment>